<feature type="transmembrane region" description="Helical" evidence="1">
    <location>
        <begin position="140"/>
        <end position="160"/>
    </location>
</feature>
<evidence type="ECO:0000313" key="2">
    <source>
        <dbReference type="EMBL" id="KAH8700265.1"/>
    </source>
</evidence>
<dbReference type="EMBL" id="JAJTJA010000004">
    <property type="protein sequence ID" value="KAH8700265.1"/>
    <property type="molecule type" value="Genomic_DNA"/>
</dbReference>
<dbReference type="GeneID" id="70239607"/>
<evidence type="ECO:0000313" key="3">
    <source>
        <dbReference type="Proteomes" id="UP001201262"/>
    </source>
</evidence>
<comment type="caution">
    <text evidence="2">The sequence shown here is derived from an EMBL/GenBank/DDBJ whole genome shotgun (WGS) entry which is preliminary data.</text>
</comment>
<dbReference type="AlphaFoldDB" id="A0AAD4PXN9"/>
<sequence>MSETWVGVISAHASDWSCTLNGSALRWPLRDSGSCMMIRGQTREKIKNRKQCKERRSHQQEYWVIDYDDAVDKPDKSGCWLLTRTCITLVKFEPCRGARKRSVGLLPGHIHGVRFHMNDSGLKIEWEHTTLLRTQGLSSVIFNGLLLLITSFLSSFLLLLRFAQEVE</sequence>
<organism evidence="2 3">
    <name type="scientific">Talaromyces proteolyticus</name>
    <dbReference type="NCBI Taxonomy" id="1131652"/>
    <lineage>
        <taxon>Eukaryota</taxon>
        <taxon>Fungi</taxon>
        <taxon>Dikarya</taxon>
        <taxon>Ascomycota</taxon>
        <taxon>Pezizomycotina</taxon>
        <taxon>Eurotiomycetes</taxon>
        <taxon>Eurotiomycetidae</taxon>
        <taxon>Eurotiales</taxon>
        <taxon>Trichocomaceae</taxon>
        <taxon>Talaromyces</taxon>
        <taxon>Talaromyces sect. Bacilispori</taxon>
    </lineage>
</organism>
<keyword evidence="3" id="KW-1185">Reference proteome</keyword>
<keyword evidence="1" id="KW-1133">Transmembrane helix</keyword>
<accession>A0AAD4PXN9</accession>
<reference evidence="2" key="1">
    <citation type="submission" date="2021-12" db="EMBL/GenBank/DDBJ databases">
        <title>Convergent genome expansion in fungi linked to evolution of root-endophyte symbiosis.</title>
        <authorList>
            <consortium name="DOE Joint Genome Institute"/>
            <person name="Ke Y.-H."/>
            <person name="Bonito G."/>
            <person name="Liao H.-L."/>
            <person name="Looney B."/>
            <person name="Rojas-Flechas A."/>
            <person name="Nash J."/>
            <person name="Hameed K."/>
            <person name="Schadt C."/>
            <person name="Martin F."/>
            <person name="Crous P.W."/>
            <person name="Miettinen O."/>
            <person name="Magnuson J.K."/>
            <person name="Labbe J."/>
            <person name="Jacobson D."/>
            <person name="Doktycz M.J."/>
            <person name="Veneault-Fourrey C."/>
            <person name="Kuo A."/>
            <person name="Mondo S."/>
            <person name="Calhoun S."/>
            <person name="Riley R."/>
            <person name="Ohm R."/>
            <person name="LaButti K."/>
            <person name="Andreopoulos B."/>
            <person name="Pangilinan J."/>
            <person name="Nolan M."/>
            <person name="Tritt A."/>
            <person name="Clum A."/>
            <person name="Lipzen A."/>
            <person name="Daum C."/>
            <person name="Barry K."/>
            <person name="Grigoriev I.V."/>
            <person name="Vilgalys R."/>
        </authorList>
    </citation>
    <scope>NUCLEOTIDE SEQUENCE</scope>
    <source>
        <strain evidence="2">PMI_201</strain>
    </source>
</reference>
<keyword evidence="1" id="KW-0812">Transmembrane</keyword>
<proteinExistence type="predicted"/>
<evidence type="ECO:0000256" key="1">
    <source>
        <dbReference type="SAM" id="Phobius"/>
    </source>
</evidence>
<name>A0AAD4PXN9_9EURO</name>
<protein>
    <recommendedName>
        <fullName evidence="4">Transmembrane protein</fullName>
    </recommendedName>
</protein>
<keyword evidence="1" id="KW-0472">Membrane</keyword>
<dbReference type="Proteomes" id="UP001201262">
    <property type="component" value="Unassembled WGS sequence"/>
</dbReference>
<dbReference type="RefSeq" id="XP_046073971.1">
    <property type="nucleotide sequence ID" value="XM_046209320.1"/>
</dbReference>
<gene>
    <name evidence="2" type="ORF">BGW36DRAFT_125649</name>
</gene>
<evidence type="ECO:0008006" key="4">
    <source>
        <dbReference type="Google" id="ProtNLM"/>
    </source>
</evidence>